<keyword evidence="2" id="KW-0503">Monooxygenase</keyword>
<evidence type="ECO:0000313" key="3">
    <source>
        <dbReference type="Proteomes" id="UP000076079"/>
    </source>
</evidence>
<keyword evidence="3" id="KW-1185">Reference proteome</keyword>
<keyword evidence="2" id="KW-0560">Oxidoreductase</keyword>
<reference evidence="2 3" key="1">
    <citation type="journal article" date="2016" name="Genome Announc.">
        <title>First Complete Genome Sequence of a Subdivision 6 Acidobacterium Strain.</title>
        <authorList>
            <person name="Huang S."/>
            <person name="Vieira S."/>
            <person name="Bunk B."/>
            <person name="Riedel T."/>
            <person name="Sproer C."/>
            <person name="Overmann J."/>
        </authorList>
    </citation>
    <scope>NUCLEOTIDE SEQUENCE [LARGE SCALE GENOMIC DNA]</scope>
    <source>
        <strain evidence="3">DSM 100886 HEG_-6_39</strain>
    </source>
</reference>
<gene>
    <name evidence="2" type="ORF">LuPra_02202</name>
</gene>
<dbReference type="OrthoDB" id="9812192at2"/>
<dbReference type="Pfam" id="PF03992">
    <property type="entry name" value="ABM"/>
    <property type="match status" value="1"/>
</dbReference>
<accession>A0A143PMJ6</accession>
<organism evidence="2 3">
    <name type="scientific">Luteitalea pratensis</name>
    <dbReference type="NCBI Taxonomy" id="1855912"/>
    <lineage>
        <taxon>Bacteria</taxon>
        <taxon>Pseudomonadati</taxon>
        <taxon>Acidobacteriota</taxon>
        <taxon>Vicinamibacteria</taxon>
        <taxon>Vicinamibacterales</taxon>
        <taxon>Vicinamibacteraceae</taxon>
        <taxon>Luteitalea</taxon>
    </lineage>
</organism>
<evidence type="ECO:0000259" key="1">
    <source>
        <dbReference type="PROSITE" id="PS51725"/>
    </source>
</evidence>
<dbReference type="PROSITE" id="PS51725">
    <property type="entry name" value="ABM"/>
    <property type="match status" value="1"/>
</dbReference>
<reference evidence="3" key="2">
    <citation type="submission" date="2016-04" db="EMBL/GenBank/DDBJ databases">
        <title>First Complete Genome Sequence of a Subdivision 6 Acidobacterium.</title>
        <authorList>
            <person name="Huang S."/>
            <person name="Vieira S."/>
            <person name="Bunk B."/>
            <person name="Riedel T."/>
            <person name="Sproeer C."/>
            <person name="Overmann J."/>
        </authorList>
    </citation>
    <scope>NUCLEOTIDE SEQUENCE [LARGE SCALE GENOMIC DNA]</scope>
    <source>
        <strain evidence="3">DSM 100886 HEG_-6_39</strain>
    </source>
</reference>
<dbReference type="SUPFAM" id="SSF54909">
    <property type="entry name" value="Dimeric alpha+beta barrel"/>
    <property type="match status" value="1"/>
</dbReference>
<protein>
    <submittedName>
        <fullName evidence="2">Antibiotic biosynthesis monooxygenase</fullName>
    </submittedName>
</protein>
<dbReference type="Gene3D" id="3.30.70.100">
    <property type="match status" value="1"/>
</dbReference>
<dbReference type="GO" id="GO:0004497">
    <property type="term" value="F:monooxygenase activity"/>
    <property type="evidence" value="ECO:0007669"/>
    <property type="project" value="UniProtKB-KW"/>
</dbReference>
<dbReference type="EMBL" id="CP015136">
    <property type="protein sequence ID" value="AMY08994.1"/>
    <property type="molecule type" value="Genomic_DNA"/>
</dbReference>
<sequence length="116" mass="12734">MSEASVEVRVEWSVLPPQVDAVGGVLHALLSATRGEPGCRTCTLATDMGTLVTLRLREVWDSEDALRQHLRSPRFEALASLLESAITQPRVEFVLPTGTRGFEYARGVRDAIEGTR</sequence>
<dbReference type="InterPro" id="IPR011008">
    <property type="entry name" value="Dimeric_a/b-barrel"/>
</dbReference>
<proteinExistence type="predicted"/>
<dbReference type="InterPro" id="IPR007138">
    <property type="entry name" value="ABM_dom"/>
</dbReference>
<dbReference type="Proteomes" id="UP000076079">
    <property type="component" value="Chromosome"/>
</dbReference>
<dbReference type="AlphaFoldDB" id="A0A143PMJ6"/>
<evidence type="ECO:0000313" key="2">
    <source>
        <dbReference type="EMBL" id="AMY08994.1"/>
    </source>
</evidence>
<dbReference type="KEGG" id="abac:LuPra_02202"/>
<dbReference type="RefSeq" id="WP_157899005.1">
    <property type="nucleotide sequence ID" value="NZ_CP015136.1"/>
</dbReference>
<dbReference type="STRING" id="1855912.LuPra_02202"/>
<feature type="domain" description="ABM" evidence="1">
    <location>
        <begin position="6"/>
        <end position="95"/>
    </location>
</feature>
<name>A0A143PMJ6_LUTPR</name>